<dbReference type="InterPro" id="IPR006726">
    <property type="entry name" value="PHBA_efflux_AaeB/fusaric-R"/>
</dbReference>
<evidence type="ECO:0008006" key="10">
    <source>
        <dbReference type="Google" id="ProtNLM"/>
    </source>
</evidence>
<evidence type="ECO:0000313" key="8">
    <source>
        <dbReference type="EMBL" id="BCA27513.1"/>
    </source>
</evidence>
<reference evidence="8 9" key="1">
    <citation type="journal article" date="2020" name="Microbiol. Resour. Announc.">
        <title>Complete genome sequence of Pseudomonas otitidis strain MrB4, isolated from Lake Biwa in Japan.</title>
        <authorList>
            <person name="Miyazaki K."/>
            <person name="Hase E."/>
            <person name="Maruya T."/>
        </authorList>
    </citation>
    <scope>NUCLEOTIDE SEQUENCE [LARGE SCALE GENOMIC DNA]</scope>
    <source>
        <strain evidence="8 9">MrB4</strain>
    </source>
</reference>
<name>A0A679GBB3_9GAMM</name>
<feature type="transmembrane region" description="Helical" evidence="7">
    <location>
        <begin position="446"/>
        <end position="465"/>
    </location>
</feature>
<sequence length="681" mass="74394">MPYRRAAAYACRTSSKVPDVRETLKAFLAPDLPALQFAIKTLLGGGLALWCALRFGLEQPQWALMTAFIVAQPLSGMVVQKGLARLLGTLVGTTMAVVIMALFAQTPWLFLFVLATWLALCTAASTMLRSAWSYAFVLAGYTVAIIGLPAIAHPLNVFDQAVARCTEICLGILCATATSALIWPQRVERQLVRQATEAWESGIRAARSALDGAPYERQGLLGVLGRLVAVDAQREHAWFEGARGRRRAAALRVLSRDLLSVLRLARGVARQWRQLSDDEAERLAPWLEAVRQALESPDPARLEALGQRLLEAAESPELSVVQQYCLGRLAVTLRQVRAAAAALEAVERGAPTEDSSAPLSWHHDLPTALLYGSRSGLAFLGLATFWMATAWTSSIGALTLTCVVCSLFASRENAAQIGLMFLRGILYALPVAFFIGQVVLPQFSGFPLLCMALGVPLFFGTLGMARPALSGTATSFCLHFIVLCAPQNTMHFDVAVFLNEALSILLGVGFAVLVFRLIVLTHPGWHGRRLLRATFSDLGRLTHRTLAGAENWFGGRMADRLLQLARHYPALPSQSRNRWDDGITSLDIGDELLHLRRCLAVGERSLGASEARFLERIEPLLEQGPAPERADAMDAPSEQLIQALREAGNSIDRRLALAALLQLRQSWRQWCEQQEASHGLA</sequence>
<keyword evidence="4 7" id="KW-0812">Transmembrane</keyword>
<dbReference type="GO" id="GO:0022857">
    <property type="term" value="F:transmembrane transporter activity"/>
    <property type="evidence" value="ECO:0007669"/>
    <property type="project" value="InterPro"/>
</dbReference>
<dbReference type="PANTHER" id="PTHR30509">
    <property type="entry name" value="P-HYDROXYBENZOIC ACID EFFLUX PUMP SUBUNIT-RELATED"/>
    <property type="match status" value="1"/>
</dbReference>
<evidence type="ECO:0000256" key="2">
    <source>
        <dbReference type="ARBA" id="ARBA00022448"/>
    </source>
</evidence>
<gene>
    <name evidence="8" type="ORF">PtoMrB4_14900</name>
</gene>
<feature type="transmembrane region" description="Helical" evidence="7">
    <location>
        <begin position="501"/>
        <end position="519"/>
    </location>
</feature>
<keyword evidence="3" id="KW-1003">Cell membrane</keyword>
<dbReference type="PANTHER" id="PTHR30509:SF9">
    <property type="entry name" value="MULTIDRUG RESISTANCE PROTEIN MDTO"/>
    <property type="match status" value="1"/>
</dbReference>
<protein>
    <recommendedName>
        <fullName evidence="10">Fusaric acid resistance protein</fullName>
    </recommendedName>
</protein>
<keyword evidence="2" id="KW-0813">Transport</keyword>
<keyword evidence="5 7" id="KW-1133">Transmembrane helix</keyword>
<evidence type="ECO:0000313" key="9">
    <source>
        <dbReference type="Proteomes" id="UP000501237"/>
    </source>
</evidence>
<comment type="subcellular location">
    <subcellularLocation>
        <location evidence="1">Cell membrane</location>
        <topology evidence="1">Multi-pass membrane protein</topology>
    </subcellularLocation>
</comment>
<feature type="transmembrane region" description="Helical" evidence="7">
    <location>
        <begin position="109"/>
        <end position="128"/>
    </location>
</feature>
<proteinExistence type="predicted"/>
<evidence type="ECO:0000256" key="3">
    <source>
        <dbReference type="ARBA" id="ARBA00022475"/>
    </source>
</evidence>
<dbReference type="AlphaFoldDB" id="A0A679GBB3"/>
<evidence type="ECO:0000256" key="4">
    <source>
        <dbReference type="ARBA" id="ARBA00022692"/>
    </source>
</evidence>
<dbReference type="EMBL" id="AP022642">
    <property type="protein sequence ID" value="BCA27513.1"/>
    <property type="molecule type" value="Genomic_DNA"/>
</dbReference>
<evidence type="ECO:0000256" key="6">
    <source>
        <dbReference type="ARBA" id="ARBA00023136"/>
    </source>
</evidence>
<feature type="transmembrane region" description="Helical" evidence="7">
    <location>
        <begin position="86"/>
        <end position="103"/>
    </location>
</feature>
<evidence type="ECO:0000256" key="1">
    <source>
        <dbReference type="ARBA" id="ARBA00004651"/>
    </source>
</evidence>
<evidence type="ECO:0000256" key="7">
    <source>
        <dbReference type="SAM" id="Phobius"/>
    </source>
</evidence>
<keyword evidence="6 7" id="KW-0472">Membrane</keyword>
<feature type="transmembrane region" description="Helical" evidence="7">
    <location>
        <begin position="135"/>
        <end position="155"/>
    </location>
</feature>
<dbReference type="Proteomes" id="UP000501237">
    <property type="component" value="Chromosome"/>
</dbReference>
<dbReference type="Pfam" id="PF04632">
    <property type="entry name" value="FUSC"/>
    <property type="match status" value="1"/>
</dbReference>
<feature type="transmembrane region" description="Helical" evidence="7">
    <location>
        <begin position="161"/>
        <end position="183"/>
    </location>
</feature>
<dbReference type="KEGG" id="poj:PtoMrB4_14900"/>
<accession>A0A679GBB3</accession>
<evidence type="ECO:0000256" key="5">
    <source>
        <dbReference type="ARBA" id="ARBA00022989"/>
    </source>
</evidence>
<feature type="transmembrane region" description="Helical" evidence="7">
    <location>
        <begin position="421"/>
        <end position="440"/>
    </location>
</feature>
<organism evidence="8 9">
    <name type="scientific">Metapseudomonas otitidis</name>
    <dbReference type="NCBI Taxonomy" id="319939"/>
    <lineage>
        <taxon>Bacteria</taxon>
        <taxon>Pseudomonadati</taxon>
        <taxon>Pseudomonadota</taxon>
        <taxon>Gammaproteobacteria</taxon>
        <taxon>Pseudomonadales</taxon>
        <taxon>Pseudomonadaceae</taxon>
        <taxon>Metapseudomonas</taxon>
    </lineage>
</organism>
<dbReference type="GO" id="GO:0005886">
    <property type="term" value="C:plasma membrane"/>
    <property type="evidence" value="ECO:0007669"/>
    <property type="project" value="UniProtKB-SubCell"/>
</dbReference>